<comment type="similarity">
    <text evidence="2">Belongs to the bacterial solute-binding protein 5 family.</text>
</comment>
<reference evidence="6 7" key="2">
    <citation type="journal article" date="2019" name="Int. J. Syst. Evol. Microbiol.">
        <title>Description and complete genome sequence of Bradyrhizobium amphicarpaeae sp. nov., harbouring photosystem and nitrogen-fixation genes.</title>
        <authorList>
            <person name="Bromfield E.S.P."/>
            <person name="Cloutier S."/>
            <person name="Nguyen H.D.T."/>
        </authorList>
    </citation>
    <scope>NUCLEOTIDE SEQUENCE [LARGE SCALE GENOMIC DNA]</scope>
    <source>
        <strain evidence="6 7">39S1MB</strain>
    </source>
</reference>
<dbReference type="InterPro" id="IPR000914">
    <property type="entry name" value="SBP_5_dom"/>
</dbReference>
<name>A0A2U8PV34_9BRAD</name>
<dbReference type="FunFam" id="3.90.76.10:FF:000021">
    <property type="entry name" value="Putative ABC transporter substrate-binding protein"/>
    <property type="match status" value="1"/>
</dbReference>
<dbReference type="GO" id="GO:0015833">
    <property type="term" value="P:peptide transport"/>
    <property type="evidence" value="ECO:0007669"/>
    <property type="project" value="TreeGrafter"/>
</dbReference>
<dbReference type="Gene3D" id="3.10.105.10">
    <property type="entry name" value="Dipeptide-binding Protein, Domain 3"/>
    <property type="match status" value="1"/>
</dbReference>
<comment type="subcellular location">
    <subcellularLocation>
        <location evidence="1">Periplasm</location>
    </subcellularLocation>
</comment>
<dbReference type="PIRSF" id="PIRSF002741">
    <property type="entry name" value="MppA"/>
    <property type="match status" value="1"/>
</dbReference>
<evidence type="ECO:0000313" key="6">
    <source>
        <dbReference type="EMBL" id="AWM01663.1"/>
    </source>
</evidence>
<evidence type="ECO:0000313" key="7">
    <source>
        <dbReference type="Proteomes" id="UP000215884"/>
    </source>
</evidence>
<keyword evidence="3 4" id="KW-0732">Signal</keyword>
<accession>A0A2U8PV34</accession>
<evidence type="ECO:0000259" key="5">
    <source>
        <dbReference type="Pfam" id="PF00496"/>
    </source>
</evidence>
<dbReference type="Gene3D" id="3.40.190.10">
    <property type="entry name" value="Periplasmic binding protein-like II"/>
    <property type="match status" value="1"/>
</dbReference>
<protein>
    <submittedName>
        <fullName evidence="6">ABC transporter substrate-binding protein</fullName>
    </submittedName>
</protein>
<dbReference type="CDD" id="cd08502">
    <property type="entry name" value="PBP2_NikA_DppA_OppA_like_16"/>
    <property type="match status" value="1"/>
</dbReference>
<dbReference type="Pfam" id="PF00496">
    <property type="entry name" value="SBP_bac_5"/>
    <property type="match status" value="1"/>
</dbReference>
<dbReference type="Gene3D" id="3.90.76.10">
    <property type="entry name" value="Dipeptide-binding Protein, Domain 1"/>
    <property type="match status" value="1"/>
</dbReference>
<keyword evidence="7" id="KW-1185">Reference proteome</keyword>
<dbReference type="GO" id="GO:0043190">
    <property type="term" value="C:ATP-binding cassette (ABC) transporter complex"/>
    <property type="evidence" value="ECO:0007669"/>
    <property type="project" value="InterPro"/>
</dbReference>
<dbReference type="RefSeq" id="WP_094891851.1">
    <property type="nucleotide sequence ID" value="NZ_CP029426.2"/>
</dbReference>
<dbReference type="Proteomes" id="UP000215884">
    <property type="component" value="Chromosome"/>
</dbReference>
<dbReference type="InterPro" id="IPR039424">
    <property type="entry name" value="SBP_5"/>
</dbReference>
<evidence type="ECO:0000256" key="4">
    <source>
        <dbReference type="SAM" id="SignalP"/>
    </source>
</evidence>
<feature type="domain" description="Solute-binding protein family 5" evidence="5">
    <location>
        <begin position="68"/>
        <end position="434"/>
    </location>
</feature>
<evidence type="ECO:0000256" key="1">
    <source>
        <dbReference type="ARBA" id="ARBA00004418"/>
    </source>
</evidence>
<organism evidence="6 7">
    <name type="scientific">Bradyrhizobium amphicarpaeae</name>
    <dbReference type="NCBI Taxonomy" id="1404768"/>
    <lineage>
        <taxon>Bacteria</taxon>
        <taxon>Pseudomonadati</taxon>
        <taxon>Pseudomonadota</taxon>
        <taxon>Alphaproteobacteria</taxon>
        <taxon>Hyphomicrobiales</taxon>
        <taxon>Nitrobacteraceae</taxon>
        <taxon>Bradyrhizobium</taxon>
    </lineage>
</organism>
<evidence type="ECO:0000256" key="3">
    <source>
        <dbReference type="ARBA" id="ARBA00022729"/>
    </source>
</evidence>
<dbReference type="InterPro" id="IPR030678">
    <property type="entry name" value="Peptide/Ni-bd"/>
</dbReference>
<gene>
    <name evidence="6" type="ORF">CIT40_17570</name>
</gene>
<dbReference type="GO" id="GO:0030288">
    <property type="term" value="C:outer membrane-bounded periplasmic space"/>
    <property type="evidence" value="ECO:0007669"/>
    <property type="project" value="UniProtKB-ARBA"/>
</dbReference>
<dbReference type="AlphaFoldDB" id="A0A2U8PV34"/>
<dbReference type="PANTHER" id="PTHR30290:SF38">
    <property type="entry name" value="D,D-DIPEPTIDE-BINDING PERIPLASMIC PROTEIN DDPA-RELATED"/>
    <property type="match status" value="1"/>
</dbReference>
<sequence length="516" mass="56170">MFKLKTFIPALLGLAIVAAPVHAAGNLVAVLEAEIVTLDPHFSTAYITRTFGYMVFDTLFAKDSKGDIKPQMVQDWKVSADGLTYSFTLRDGLKWHDGQPVTAADCVASLRRWGTRSALGRRIFAITASLEPTDAKTFVLNLKEPSGLVIDALGNPVSPVAFMMPERIAKTPGDQRITEIVGSGPFVYSKADHRTGDRMILKKFADYVPRPEPADFLAGGKRVNVDTLEIRVIPDGSTAASALQAGEVDFMQYAPFDLLPQLEKNSKVKLVNFTGGNMFAGAYRLNAASKPFDDRAIRRVLWKLVDQREVLDALGLDAKYATPCATYFTCGTTYESKAGTEAAAKPSIEAAKAALKATKYAGEPVIVMEANDLEAPRVSAQVLAERLKQAGFNVDLQVMDWASVLARRAKKEGWSVYGVHAGGFDLGSPLTNVMVAFNCADFTGWQCDARITPLMEAFAKAPAEEDRKKIAGEIQSIMYDQAPAIPWGQFAQPAAYRATLKGLIPSAIPVFWNVEK</sequence>
<dbReference type="OrthoDB" id="9803988at2"/>
<feature type="chain" id="PRO_5015879071" evidence="4">
    <location>
        <begin position="24"/>
        <end position="516"/>
    </location>
</feature>
<dbReference type="KEGG" id="brq:CIT40_17570"/>
<dbReference type="PANTHER" id="PTHR30290">
    <property type="entry name" value="PERIPLASMIC BINDING COMPONENT OF ABC TRANSPORTER"/>
    <property type="match status" value="1"/>
</dbReference>
<feature type="signal peptide" evidence="4">
    <location>
        <begin position="1"/>
        <end position="23"/>
    </location>
</feature>
<proteinExistence type="inferred from homology"/>
<dbReference type="SUPFAM" id="SSF53850">
    <property type="entry name" value="Periplasmic binding protein-like II"/>
    <property type="match status" value="1"/>
</dbReference>
<evidence type="ECO:0000256" key="2">
    <source>
        <dbReference type="ARBA" id="ARBA00005695"/>
    </source>
</evidence>
<dbReference type="EMBL" id="CP029426">
    <property type="protein sequence ID" value="AWM01663.1"/>
    <property type="molecule type" value="Genomic_DNA"/>
</dbReference>
<dbReference type="GO" id="GO:1904680">
    <property type="term" value="F:peptide transmembrane transporter activity"/>
    <property type="evidence" value="ECO:0007669"/>
    <property type="project" value="TreeGrafter"/>
</dbReference>
<reference evidence="6 7" key="1">
    <citation type="journal article" date="2017" name="Syst. Appl. Microbiol.">
        <title>Soybeans inoculated with root zone soils of Canadian native legumes harbour diverse and novel Bradyrhizobium spp. that possess agricultural potential.</title>
        <authorList>
            <person name="Bromfield E.S.P."/>
            <person name="Cloutier S."/>
            <person name="Tambong J.T."/>
            <person name="Tran Thi T.V."/>
        </authorList>
    </citation>
    <scope>NUCLEOTIDE SEQUENCE [LARGE SCALE GENOMIC DNA]</scope>
    <source>
        <strain evidence="6 7">39S1MB</strain>
    </source>
</reference>